<dbReference type="CDD" id="cd00067">
    <property type="entry name" value="GAL4"/>
    <property type="match status" value="1"/>
</dbReference>
<dbReference type="Pfam" id="PF00172">
    <property type="entry name" value="Zn_clus"/>
    <property type="match status" value="1"/>
</dbReference>
<dbReference type="PROSITE" id="PS50048">
    <property type="entry name" value="ZN2_CY6_FUNGAL_2"/>
    <property type="match status" value="1"/>
</dbReference>
<sequence length="878" mass="95498">MGATKHVTSACLNCRRRKVKCDGNDKCSNCAMSQLKCVYNAEADMRRVSAKNVIAGLQARVAELESILRENRIEQPSPNATSPSATSSAAGNQGTTDQDDDQQDADENAGLSSNASSSDTHVTMARSPTGKPGQSADSDHDASPTPAAPSTGHAGAGEANLQHLSYIAAPHTLDELGLNIDDGSHDSIGFMPLGPEQSPQDLYPPMAPSLGFDSLPTTPTESEGDITDILAARVGALRIAEDGELRYYGPTSNLHVHPNGCQSLSRSTIRHVETEGLGVLERLGLAHEVPLETEAHLARLYFSWEDPAIHVVDEATFFAEKENTVVHGKKSPYYSETLNNAICAIGANLACGEYIGLPEPAPEFFSSRAKALLDIEMDSPTVATVQALVVMSASEAAFTRDARGWLYSGMAARLSADLGLHLDVTRHRHTGVLSDRDLDIRRIAFWGVFIHENMWSMYVGRPWSIGLGNITVPRPRCSMDHERKWKPYPGRFGRSIIPDEGLDFPLEACTDANISLCEFMPRINTTLYSGKHSDIKALVDFLASTRDDLWAWLDQLQLALRIDTSSSNTLFVPAVLQLHMQFYATFITLYRPYLSSHFVRSGQSLASSRDQAVLLDATPGCVTAAHEIVEILRCYQRQHSLRRSNIQIVHIIFTACLVFIHDVCTRGYEEARTSQSDLQFCCHALGEIGHAYGNAMRALEVVILVRSEWQRLASAARPPYPGLKRRSTGMAASATDDQGPGSGHPAKRRSFCSSRPPDIPRQPAFSNPPAFSAFQMLYDDYAGHSVDMTMPVIDEDTQGGGALGLPMDVNPSLGDLVMPMGWPNSQQWQPMYVSGDENQDNSSMMAKEGTGGNGVAFQVVGDGVETIPHEVILEAGTG</sequence>
<evidence type="ECO:0000256" key="1">
    <source>
        <dbReference type="ARBA" id="ARBA00004123"/>
    </source>
</evidence>
<dbReference type="GO" id="GO:0005634">
    <property type="term" value="C:nucleus"/>
    <property type="evidence" value="ECO:0007669"/>
    <property type="project" value="UniProtKB-SubCell"/>
</dbReference>
<dbReference type="InterPro" id="IPR001138">
    <property type="entry name" value="Zn2Cys6_DnaBD"/>
</dbReference>
<dbReference type="Gene3D" id="4.10.240.10">
    <property type="entry name" value="Zn(2)-C6 fungal-type DNA-binding domain"/>
    <property type="match status" value="1"/>
</dbReference>
<dbReference type="PANTHER" id="PTHR31313">
    <property type="entry name" value="TY1 ENHANCER ACTIVATOR"/>
    <property type="match status" value="1"/>
</dbReference>
<gene>
    <name evidence="10" type="ORF">B0T11DRAFT_279426</name>
</gene>
<evidence type="ECO:0000256" key="8">
    <source>
        <dbReference type="SAM" id="MobiDB-lite"/>
    </source>
</evidence>
<evidence type="ECO:0000256" key="5">
    <source>
        <dbReference type="ARBA" id="ARBA00023125"/>
    </source>
</evidence>
<keyword evidence="6" id="KW-0804">Transcription</keyword>
<feature type="region of interest" description="Disordered" evidence="8">
    <location>
        <begin position="72"/>
        <end position="156"/>
    </location>
</feature>
<evidence type="ECO:0000256" key="2">
    <source>
        <dbReference type="ARBA" id="ARBA00022723"/>
    </source>
</evidence>
<feature type="compositionally biased region" description="Low complexity" evidence="8">
    <location>
        <begin position="76"/>
        <end position="90"/>
    </location>
</feature>
<dbReference type="Proteomes" id="UP000813385">
    <property type="component" value="Unassembled WGS sequence"/>
</dbReference>
<keyword evidence="2" id="KW-0479">Metal-binding</keyword>
<dbReference type="GO" id="GO:0008270">
    <property type="term" value="F:zinc ion binding"/>
    <property type="evidence" value="ECO:0007669"/>
    <property type="project" value="InterPro"/>
</dbReference>
<dbReference type="SMART" id="SM00906">
    <property type="entry name" value="Fungal_trans"/>
    <property type="match status" value="1"/>
</dbReference>
<comment type="subcellular location">
    <subcellularLocation>
        <location evidence="1">Nucleus</location>
    </subcellularLocation>
</comment>
<evidence type="ECO:0000259" key="9">
    <source>
        <dbReference type="PROSITE" id="PS50048"/>
    </source>
</evidence>
<feature type="region of interest" description="Disordered" evidence="8">
    <location>
        <begin position="720"/>
        <end position="766"/>
    </location>
</feature>
<name>A0A8K0TBP5_9PEZI</name>
<evidence type="ECO:0000256" key="4">
    <source>
        <dbReference type="ARBA" id="ARBA00023015"/>
    </source>
</evidence>
<keyword evidence="11" id="KW-1185">Reference proteome</keyword>
<dbReference type="CDD" id="cd12148">
    <property type="entry name" value="fungal_TF_MHR"/>
    <property type="match status" value="1"/>
</dbReference>
<keyword evidence="3" id="KW-0862">Zinc</keyword>
<evidence type="ECO:0000256" key="7">
    <source>
        <dbReference type="ARBA" id="ARBA00023242"/>
    </source>
</evidence>
<dbReference type="GO" id="GO:0000981">
    <property type="term" value="F:DNA-binding transcription factor activity, RNA polymerase II-specific"/>
    <property type="evidence" value="ECO:0007669"/>
    <property type="project" value="InterPro"/>
</dbReference>
<protein>
    <submittedName>
        <fullName evidence="10">Fungal-specific transcription factor domain-containing protein</fullName>
    </submittedName>
</protein>
<reference evidence="10" key="1">
    <citation type="journal article" date="2021" name="Nat. Commun.">
        <title>Genetic determinants of endophytism in the Arabidopsis root mycobiome.</title>
        <authorList>
            <person name="Mesny F."/>
            <person name="Miyauchi S."/>
            <person name="Thiergart T."/>
            <person name="Pickel B."/>
            <person name="Atanasova L."/>
            <person name="Karlsson M."/>
            <person name="Huettel B."/>
            <person name="Barry K.W."/>
            <person name="Haridas S."/>
            <person name="Chen C."/>
            <person name="Bauer D."/>
            <person name="Andreopoulos W."/>
            <person name="Pangilinan J."/>
            <person name="LaButti K."/>
            <person name="Riley R."/>
            <person name="Lipzen A."/>
            <person name="Clum A."/>
            <person name="Drula E."/>
            <person name="Henrissat B."/>
            <person name="Kohler A."/>
            <person name="Grigoriev I.V."/>
            <person name="Martin F.M."/>
            <person name="Hacquard S."/>
        </authorList>
    </citation>
    <scope>NUCLEOTIDE SEQUENCE</scope>
    <source>
        <strain evidence="10">MPI-CAGE-AT-0016</strain>
    </source>
</reference>
<dbReference type="SMART" id="SM00066">
    <property type="entry name" value="GAL4"/>
    <property type="match status" value="1"/>
</dbReference>
<evidence type="ECO:0000256" key="3">
    <source>
        <dbReference type="ARBA" id="ARBA00022833"/>
    </source>
</evidence>
<keyword evidence="7" id="KW-0539">Nucleus</keyword>
<organism evidence="10 11">
    <name type="scientific">Plectosphaerella cucumerina</name>
    <dbReference type="NCBI Taxonomy" id="40658"/>
    <lineage>
        <taxon>Eukaryota</taxon>
        <taxon>Fungi</taxon>
        <taxon>Dikarya</taxon>
        <taxon>Ascomycota</taxon>
        <taxon>Pezizomycotina</taxon>
        <taxon>Sordariomycetes</taxon>
        <taxon>Hypocreomycetidae</taxon>
        <taxon>Glomerellales</taxon>
        <taxon>Plectosphaerellaceae</taxon>
        <taxon>Plectosphaerella</taxon>
    </lineage>
</organism>
<keyword evidence="4" id="KW-0805">Transcription regulation</keyword>
<feature type="compositionally biased region" description="Polar residues" evidence="8">
    <location>
        <begin position="110"/>
        <end position="121"/>
    </location>
</feature>
<feature type="compositionally biased region" description="Acidic residues" evidence="8">
    <location>
        <begin position="97"/>
        <end position="107"/>
    </location>
</feature>
<dbReference type="GO" id="GO:0006351">
    <property type="term" value="P:DNA-templated transcription"/>
    <property type="evidence" value="ECO:0007669"/>
    <property type="project" value="InterPro"/>
</dbReference>
<feature type="domain" description="Zn(2)-C6 fungal-type" evidence="9">
    <location>
        <begin position="10"/>
        <end position="39"/>
    </location>
</feature>
<dbReference type="SUPFAM" id="SSF57701">
    <property type="entry name" value="Zn2/Cys6 DNA-binding domain"/>
    <property type="match status" value="1"/>
</dbReference>
<keyword evidence="5" id="KW-0238">DNA-binding</keyword>
<dbReference type="OrthoDB" id="4834563at2759"/>
<dbReference type="Pfam" id="PF04082">
    <property type="entry name" value="Fungal_trans"/>
    <property type="match status" value="1"/>
</dbReference>
<dbReference type="PANTHER" id="PTHR31313:SF77">
    <property type="entry name" value="ZN(II)2CYS6 TRANSCRIPTION FACTOR (EUROFUNG)"/>
    <property type="match status" value="1"/>
</dbReference>
<accession>A0A8K0TBP5</accession>
<dbReference type="InterPro" id="IPR036864">
    <property type="entry name" value="Zn2-C6_fun-type_DNA-bd_sf"/>
</dbReference>
<dbReference type="InterPro" id="IPR007219">
    <property type="entry name" value="XnlR_reg_dom"/>
</dbReference>
<dbReference type="EMBL" id="JAGPXD010000003">
    <property type="protein sequence ID" value="KAH7361729.1"/>
    <property type="molecule type" value="Genomic_DNA"/>
</dbReference>
<proteinExistence type="predicted"/>
<evidence type="ECO:0000256" key="6">
    <source>
        <dbReference type="ARBA" id="ARBA00023163"/>
    </source>
</evidence>
<comment type="caution">
    <text evidence="10">The sequence shown here is derived from an EMBL/GenBank/DDBJ whole genome shotgun (WGS) entry which is preliminary data.</text>
</comment>
<dbReference type="GO" id="GO:0003677">
    <property type="term" value="F:DNA binding"/>
    <property type="evidence" value="ECO:0007669"/>
    <property type="project" value="UniProtKB-KW"/>
</dbReference>
<dbReference type="PROSITE" id="PS00463">
    <property type="entry name" value="ZN2_CY6_FUNGAL_1"/>
    <property type="match status" value="1"/>
</dbReference>
<dbReference type="InterPro" id="IPR051615">
    <property type="entry name" value="Transcr_Regulatory_Elem"/>
</dbReference>
<evidence type="ECO:0000313" key="11">
    <source>
        <dbReference type="Proteomes" id="UP000813385"/>
    </source>
</evidence>
<dbReference type="AlphaFoldDB" id="A0A8K0TBP5"/>
<evidence type="ECO:0000313" key="10">
    <source>
        <dbReference type="EMBL" id="KAH7361729.1"/>
    </source>
</evidence>